<gene>
    <name evidence="2" type="ordered locus">SBG_2244</name>
</gene>
<dbReference type="KEGG" id="sbg:SBG_2244"/>
<sequence>MKSTEFHPADYDAHGRLRLPFLFWCVLLLQARAWILFVIAGASREQGNTLLNFFYPDHNHFWLGLLPGIPAVAAFLLCGRREAYPVLWRMLRGWLILAQWVLLCWQPVLWLTGEAVSGSGIALFVVDIAALIWLATHRRCRACFVAGKE</sequence>
<keyword evidence="1" id="KW-1133">Transmembrane helix</keyword>
<evidence type="ECO:0000256" key="1">
    <source>
        <dbReference type="SAM" id="Phobius"/>
    </source>
</evidence>
<proteinExistence type="predicted"/>
<keyword evidence="1" id="KW-0812">Transmembrane</keyword>
<dbReference type="Pfam" id="PF11143">
    <property type="entry name" value="DUF2919"/>
    <property type="match status" value="1"/>
</dbReference>
<organism evidence="2 3">
    <name type="scientific">Salmonella bongori (strain ATCC 43975 / DSM 13772 / NCTC 12419)</name>
    <dbReference type="NCBI Taxonomy" id="218493"/>
    <lineage>
        <taxon>Bacteria</taxon>
        <taxon>Pseudomonadati</taxon>
        <taxon>Pseudomonadota</taxon>
        <taxon>Gammaproteobacteria</taxon>
        <taxon>Enterobacterales</taxon>
        <taxon>Enterobacteriaceae</taxon>
        <taxon>Salmonella</taxon>
    </lineage>
</organism>
<evidence type="ECO:0008006" key="4">
    <source>
        <dbReference type="Google" id="ProtNLM"/>
    </source>
</evidence>
<name>A0A0K0HD32_SALBC</name>
<protein>
    <recommendedName>
        <fullName evidence="4">Inner membrane protein YfeZ</fullName>
    </recommendedName>
</protein>
<evidence type="ECO:0000313" key="3">
    <source>
        <dbReference type="Proteomes" id="UP000000289"/>
    </source>
</evidence>
<keyword evidence="1" id="KW-0472">Membrane</keyword>
<reference evidence="2 3" key="1">
    <citation type="journal article" date="2011" name="PLoS Pathog.">
        <title>Salmonella bongori provides insights into the evolution of the Salmonellae.</title>
        <authorList>
            <person name="Fookes M."/>
            <person name="Schroeder G.N."/>
            <person name="Langridge G.C."/>
            <person name="Blondel C.J."/>
            <person name="Mammina C."/>
            <person name="Connor T.R."/>
            <person name="Seth-Smith H."/>
            <person name="Vernikos G.S."/>
            <person name="Robinson K.S."/>
            <person name="Sanders M."/>
            <person name="Petty N.K."/>
            <person name="Kingsley R.A."/>
            <person name="Baumler A.J."/>
            <person name="Nuccio S.P."/>
            <person name="Contreras I."/>
            <person name="Santiviago C.A."/>
            <person name="Maskell D."/>
            <person name="Barrow P."/>
            <person name="Humphrey T."/>
            <person name="Nastasi A."/>
            <person name="Roberts M."/>
            <person name="Frankel G."/>
            <person name="Parkhill J."/>
            <person name="Dougan G."/>
            <person name="Thomson N.R."/>
        </authorList>
    </citation>
    <scope>NUCLEOTIDE SEQUENCE [LARGE SCALE GENOMIC DNA]</scope>
    <source>
        <strain evidence="3">ATCC 43975 / DSM 13772 / NCTC 12419</strain>
    </source>
</reference>
<dbReference type="EMBL" id="FR877557">
    <property type="protein sequence ID" value="CCC31302.1"/>
    <property type="molecule type" value="Genomic_DNA"/>
</dbReference>
<feature type="transmembrane region" description="Helical" evidence="1">
    <location>
        <begin position="21"/>
        <end position="40"/>
    </location>
</feature>
<dbReference type="InterPro" id="IPR021318">
    <property type="entry name" value="DUF2919"/>
</dbReference>
<dbReference type="RefSeq" id="WP_000842926.1">
    <property type="nucleotide sequence ID" value="NC_015761.1"/>
</dbReference>
<feature type="transmembrane region" description="Helical" evidence="1">
    <location>
        <begin position="91"/>
        <end position="109"/>
    </location>
</feature>
<dbReference type="Proteomes" id="UP000000289">
    <property type="component" value="Chromosome"/>
</dbReference>
<dbReference type="eggNOG" id="ENOG5032RZ4">
    <property type="taxonomic scope" value="Bacteria"/>
</dbReference>
<dbReference type="AlphaFoldDB" id="A0A0K0HD32"/>
<evidence type="ECO:0000313" key="2">
    <source>
        <dbReference type="EMBL" id="CCC31302.1"/>
    </source>
</evidence>
<feature type="transmembrane region" description="Helical" evidence="1">
    <location>
        <begin position="115"/>
        <end position="135"/>
    </location>
</feature>
<dbReference type="GeneID" id="44981245"/>
<feature type="transmembrane region" description="Helical" evidence="1">
    <location>
        <begin position="60"/>
        <end position="79"/>
    </location>
</feature>
<accession>A0A0K0HD32</accession>